<accession>A0A2A5SZ53</accession>
<organism evidence="1 2">
    <name type="scientific">Candidatus Enterovibrio escicola</name>
    <dbReference type="NCBI Taxonomy" id="1927127"/>
    <lineage>
        <taxon>Bacteria</taxon>
        <taxon>Pseudomonadati</taxon>
        <taxon>Pseudomonadota</taxon>
        <taxon>Gammaproteobacteria</taxon>
        <taxon>Vibrionales</taxon>
        <taxon>Vibrionaceae</taxon>
        <taxon>Enterovibrio</taxon>
    </lineage>
</organism>
<gene>
    <name evidence="1" type="ORF">BTN49_3248</name>
</gene>
<evidence type="ECO:0000313" key="1">
    <source>
        <dbReference type="EMBL" id="PCS21194.1"/>
    </source>
</evidence>
<protein>
    <submittedName>
        <fullName evidence="1">Uncharacterized protein</fullName>
    </submittedName>
</protein>
<comment type="caution">
    <text evidence="1">The sequence shown here is derived from an EMBL/GenBank/DDBJ whole genome shotgun (WGS) entry which is preliminary data.</text>
</comment>
<geneLocation type="plasmid" evidence="2">
    <name>pmj4</name>
</geneLocation>
<dbReference type="Proteomes" id="UP000219020">
    <property type="component" value="Plasmid pMJ4"/>
</dbReference>
<reference evidence="2" key="1">
    <citation type="submission" date="2017-04" db="EMBL/GenBank/DDBJ databases">
        <title>Genome evolution of the luminous symbionts of deep sea anglerfish.</title>
        <authorList>
            <person name="Hendry T.A."/>
        </authorList>
    </citation>
    <scope>NUCLEOTIDE SEQUENCE [LARGE SCALE GENOMIC DNA]</scope>
    <source>
        <plasmid evidence="2">pmj4</plasmid>
    </source>
</reference>
<keyword evidence="2" id="KW-1185">Reference proteome</keyword>
<name>A0A2A5SZ53_9GAMM</name>
<dbReference type="AlphaFoldDB" id="A0A2A5SZ53"/>
<keyword evidence="1" id="KW-0614">Plasmid</keyword>
<evidence type="ECO:0000313" key="2">
    <source>
        <dbReference type="Proteomes" id="UP000219020"/>
    </source>
</evidence>
<dbReference type="EMBL" id="NBYY01000038">
    <property type="protein sequence ID" value="PCS21194.1"/>
    <property type="molecule type" value="Genomic_DNA"/>
</dbReference>
<sequence length="43" mass="4937">MKRVKKAFYLFEIFFFGQLRRIQSSLLLVTLATGVGLSSRASR</sequence>
<proteinExistence type="predicted"/>